<sequence>MNFLGKLSWDAVPLHEPIIMGTSAVVVLAIVFILGWIVLKGYLPYLWREWITSVDHKRIGVMYIVLALLMLLRGFADGIMMRSQQAVAAGGAQGYLPPEHFDQIFSAHGTIMIFFVAMPLVIGLMNFAVPLQLGVRDVAFPTLNSVSFWLTASGVLLTNISLAVGEFSKAGWVAYPPLSGLQFSPGVGVDYYLWALQISGIGTLLSGINFVTTILKMRAPGMGLMHMPVFCWTALASNLLIVAAFPVLTVTFAMLLLDRYLDFHFFTIDAGGNPMMYVNLFWVWGHPEVYILVLPAFGIYSEVSATFSGKPLFGYRSMVAATMTISILAYTVWLHHFFTMGASANINAFFGVMSMIIAVPTGVKIFNWLFTMYGGRVRFTVPVLWTIGFMVTFVLGGLTGVLLAVPPIDFQMHNSLFLVAHFHHVIIPGVVFGAFAGYHYWFPKAFGFTLDERWGRRSFWCWFIGFHLAFMPLYVVGLMGMTRRMQHYDNLDWQPWLMVAGIGAVVILAGIVCQVVQLVVSIRDREQNRDLTGDPWNGRTLEWSTASPPPAWNFAVLPYAAETDTFWNRKQRARGKRDERAQEREYDPIEMPKNSPTGFVTAFFAVVTGFALIWHIWWMAGLGAFGALVTFLVFAFRHEDEIEIPAEQIARFDRAHPVGVVI</sequence>
<keyword evidence="3 14" id="KW-0813">Transport</keyword>
<reference evidence="17" key="1">
    <citation type="submission" date="2022-03" db="EMBL/GenBank/DDBJ databases">
        <authorList>
            <person name="Brunel B."/>
        </authorList>
    </citation>
    <scope>NUCLEOTIDE SEQUENCE</scope>
    <source>
        <strain evidence="17">STM4922sample</strain>
    </source>
</reference>
<dbReference type="Pfam" id="PF00115">
    <property type="entry name" value="COX1"/>
    <property type="match status" value="1"/>
</dbReference>
<dbReference type="CDD" id="cd01662">
    <property type="entry name" value="Ubiquinol_Oxidase_I"/>
    <property type="match status" value="1"/>
</dbReference>
<dbReference type="NCBIfam" id="TIGR02843">
    <property type="entry name" value="CyoB"/>
    <property type="match status" value="1"/>
</dbReference>
<feature type="transmembrane region" description="Helical" evidence="15">
    <location>
        <begin position="459"/>
        <end position="476"/>
    </location>
</feature>
<evidence type="ECO:0000313" key="18">
    <source>
        <dbReference type="Proteomes" id="UP001152604"/>
    </source>
</evidence>
<keyword evidence="7 14" id="KW-0812">Transmembrane</keyword>
<evidence type="ECO:0000256" key="10">
    <source>
        <dbReference type="ARBA" id="ARBA00022989"/>
    </source>
</evidence>
<keyword evidence="10 15" id="KW-1133">Transmembrane helix</keyword>
<comment type="caution">
    <text evidence="17">The sequence shown here is derived from an EMBL/GenBank/DDBJ whole genome shotgun (WGS) entry which is preliminary data.</text>
</comment>
<evidence type="ECO:0000256" key="3">
    <source>
        <dbReference type="ARBA" id="ARBA00022448"/>
    </source>
</evidence>
<keyword evidence="5 14" id="KW-0349">Heme</keyword>
<evidence type="ECO:0000256" key="8">
    <source>
        <dbReference type="ARBA" id="ARBA00022723"/>
    </source>
</evidence>
<dbReference type="PANTHER" id="PTHR10422">
    <property type="entry name" value="CYTOCHROME C OXIDASE SUBUNIT 1"/>
    <property type="match status" value="1"/>
</dbReference>
<dbReference type="PRINTS" id="PR01165">
    <property type="entry name" value="CYCOXIDASEI"/>
</dbReference>
<evidence type="ECO:0000256" key="9">
    <source>
        <dbReference type="ARBA" id="ARBA00022982"/>
    </source>
</evidence>
<dbReference type="InterPro" id="IPR023616">
    <property type="entry name" value="Cyt_c_oxase-like_su1_dom"/>
</dbReference>
<feature type="transmembrane region" description="Helical" evidence="15">
    <location>
        <begin position="191"/>
        <end position="215"/>
    </location>
</feature>
<evidence type="ECO:0000313" key="17">
    <source>
        <dbReference type="EMBL" id="CAH2406577.1"/>
    </source>
</evidence>
<comment type="similarity">
    <text evidence="2 14">Belongs to the heme-copper respiratory oxidase family.</text>
</comment>
<feature type="transmembrane region" description="Helical" evidence="15">
    <location>
        <begin position="227"/>
        <end position="257"/>
    </location>
</feature>
<evidence type="ECO:0000256" key="12">
    <source>
        <dbReference type="ARBA" id="ARBA00023008"/>
    </source>
</evidence>
<keyword evidence="11" id="KW-0408">Iron</keyword>
<accession>A0ABN8K8H8</accession>
<dbReference type="PROSITE" id="PS00077">
    <property type="entry name" value="COX1_CUB"/>
    <property type="match status" value="1"/>
</dbReference>
<feature type="transmembrane region" description="Helical" evidence="15">
    <location>
        <begin position="277"/>
        <end position="300"/>
    </location>
</feature>
<feature type="transmembrane region" description="Helical" evidence="15">
    <location>
        <begin position="104"/>
        <end position="125"/>
    </location>
</feature>
<evidence type="ECO:0000256" key="13">
    <source>
        <dbReference type="ARBA" id="ARBA00023136"/>
    </source>
</evidence>
<name>A0ABN8K8H8_9HYPH</name>
<gene>
    <name evidence="17" type="primary">cyoB</name>
    <name evidence="17" type="ORF">MES4922_520017</name>
</gene>
<evidence type="ECO:0000256" key="5">
    <source>
        <dbReference type="ARBA" id="ARBA00022617"/>
    </source>
</evidence>
<feature type="transmembrane region" description="Helical" evidence="15">
    <location>
        <begin position="417"/>
        <end position="438"/>
    </location>
</feature>
<evidence type="ECO:0000256" key="14">
    <source>
        <dbReference type="RuleBase" id="RU000370"/>
    </source>
</evidence>
<dbReference type="PANTHER" id="PTHR10422:SF35">
    <property type="entry name" value="CYTOCHROME BO(3) UBIQUINOL OXIDASE SUBUNIT 1"/>
    <property type="match status" value="1"/>
</dbReference>
<organism evidence="17 18">
    <name type="scientific">Mesorhizobium ventifaucium</name>
    <dbReference type="NCBI Taxonomy" id="666020"/>
    <lineage>
        <taxon>Bacteria</taxon>
        <taxon>Pseudomonadati</taxon>
        <taxon>Pseudomonadota</taxon>
        <taxon>Alphaproteobacteria</taxon>
        <taxon>Hyphomicrobiales</taxon>
        <taxon>Phyllobacteriaceae</taxon>
        <taxon>Mesorhizobium</taxon>
    </lineage>
</organism>
<keyword evidence="4" id="KW-1003">Cell membrane</keyword>
<evidence type="ECO:0000256" key="2">
    <source>
        <dbReference type="ARBA" id="ARBA00009578"/>
    </source>
</evidence>
<keyword evidence="12" id="KW-0186">Copper</keyword>
<evidence type="ECO:0000256" key="11">
    <source>
        <dbReference type="ARBA" id="ARBA00023004"/>
    </source>
</evidence>
<dbReference type="InterPro" id="IPR036927">
    <property type="entry name" value="Cyt_c_oxase-like_su1_sf"/>
</dbReference>
<dbReference type="Proteomes" id="UP001152604">
    <property type="component" value="Unassembled WGS sequence"/>
</dbReference>
<evidence type="ECO:0000256" key="1">
    <source>
        <dbReference type="ARBA" id="ARBA00004651"/>
    </source>
</evidence>
<feature type="transmembrane region" description="Helical" evidence="15">
    <location>
        <begin position="59"/>
        <end position="76"/>
    </location>
</feature>
<dbReference type="Gene3D" id="1.20.210.10">
    <property type="entry name" value="Cytochrome c oxidase-like, subunit I domain"/>
    <property type="match status" value="1"/>
</dbReference>
<dbReference type="PROSITE" id="PS50855">
    <property type="entry name" value="COX1"/>
    <property type="match status" value="1"/>
</dbReference>
<feature type="domain" description="Cytochrome oxidase subunit I profile" evidence="16">
    <location>
        <begin position="41"/>
        <end position="561"/>
    </location>
</feature>
<evidence type="ECO:0000256" key="15">
    <source>
        <dbReference type="SAM" id="Phobius"/>
    </source>
</evidence>
<proteinExistence type="inferred from homology"/>
<keyword evidence="13 15" id="KW-0472">Membrane</keyword>
<comment type="subcellular location">
    <subcellularLocation>
        <location evidence="1">Cell membrane</location>
        <topology evidence="1">Multi-pass membrane protein</topology>
    </subcellularLocation>
</comment>
<dbReference type="InterPro" id="IPR014207">
    <property type="entry name" value="Cyt_c_ubiqinol_oxidase_su1"/>
</dbReference>
<feature type="transmembrane region" description="Helical" evidence="15">
    <location>
        <begin position="146"/>
        <end position="165"/>
    </location>
</feature>
<dbReference type="InterPro" id="IPR023615">
    <property type="entry name" value="Cyt_c_Oxase_su1_BS"/>
</dbReference>
<evidence type="ECO:0000256" key="7">
    <source>
        <dbReference type="ARBA" id="ARBA00022692"/>
    </source>
</evidence>
<dbReference type="SUPFAM" id="SSF81442">
    <property type="entry name" value="Cytochrome c oxidase subunit I-like"/>
    <property type="match status" value="1"/>
</dbReference>
<dbReference type="EMBL" id="CAKXZS010000048">
    <property type="protein sequence ID" value="CAH2406577.1"/>
    <property type="molecule type" value="Genomic_DNA"/>
</dbReference>
<feature type="transmembrane region" description="Helical" evidence="15">
    <location>
        <begin position="496"/>
        <end position="520"/>
    </location>
</feature>
<keyword evidence="9 14" id="KW-0249">Electron transport</keyword>
<dbReference type="InterPro" id="IPR000883">
    <property type="entry name" value="Cyt_C_Oxase_1"/>
</dbReference>
<keyword evidence="18" id="KW-1185">Reference proteome</keyword>
<dbReference type="RefSeq" id="WP_254027632.1">
    <property type="nucleotide sequence ID" value="NZ_CAKXZS010000048.1"/>
</dbReference>
<evidence type="ECO:0000256" key="4">
    <source>
        <dbReference type="ARBA" id="ARBA00022475"/>
    </source>
</evidence>
<keyword evidence="6 14" id="KW-0679">Respiratory chain</keyword>
<evidence type="ECO:0000259" key="16">
    <source>
        <dbReference type="PROSITE" id="PS50855"/>
    </source>
</evidence>
<protein>
    <submittedName>
        <fullName evidence="17">Cytochrome bo3 ubiquinol oxidase subunit 1</fullName>
    </submittedName>
</protein>
<feature type="transmembrane region" description="Helical" evidence="15">
    <location>
        <begin position="346"/>
        <end position="370"/>
    </location>
</feature>
<feature type="transmembrane region" description="Helical" evidence="15">
    <location>
        <begin position="18"/>
        <end position="39"/>
    </location>
</feature>
<feature type="transmembrane region" description="Helical" evidence="15">
    <location>
        <begin position="597"/>
        <end position="614"/>
    </location>
</feature>
<feature type="transmembrane region" description="Helical" evidence="15">
    <location>
        <begin position="382"/>
        <end position="405"/>
    </location>
</feature>
<feature type="transmembrane region" description="Helical" evidence="15">
    <location>
        <begin position="312"/>
        <end position="334"/>
    </location>
</feature>
<evidence type="ECO:0000256" key="6">
    <source>
        <dbReference type="ARBA" id="ARBA00022660"/>
    </source>
</evidence>
<keyword evidence="8" id="KW-0479">Metal-binding</keyword>